<evidence type="ECO:0000256" key="1">
    <source>
        <dbReference type="ARBA" id="ARBA00004167"/>
    </source>
</evidence>
<dbReference type="OrthoDB" id="444255at2759"/>
<evidence type="ECO:0000256" key="2">
    <source>
        <dbReference type="ARBA" id="ARBA00022692"/>
    </source>
</evidence>
<dbReference type="GO" id="GO:0009100">
    <property type="term" value="P:glycoprotein metabolic process"/>
    <property type="evidence" value="ECO:0007669"/>
    <property type="project" value="UniProtKB-ARBA"/>
</dbReference>
<dbReference type="Proteomes" id="UP000813461">
    <property type="component" value="Unassembled WGS sequence"/>
</dbReference>
<evidence type="ECO:0000256" key="3">
    <source>
        <dbReference type="ARBA" id="ARBA00022989"/>
    </source>
</evidence>
<evidence type="ECO:0000313" key="9">
    <source>
        <dbReference type="Proteomes" id="UP000813461"/>
    </source>
</evidence>
<feature type="signal peptide" evidence="6">
    <location>
        <begin position="1"/>
        <end position="20"/>
    </location>
</feature>
<feature type="compositionally biased region" description="Basic and acidic residues" evidence="5">
    <location>
        <begin position="336"/>
        <end position="365"/>
    </location>
</feature>
<comment type="caution">
    <text evidence="8">The sequence shown here is derived from an EMBL/GenBank/DDBJ whole genome shotgun (WGS) entry which is preliminary data.</text>
</comment>
<gene>
    <name evidence="8" type="ORF">FB567DRAFT_489225</name>
</gene>
<sequence>MRLPTELLLLTLSILPTASTAPAGYQPQQPPSLHRRSASFLSLRGLTNLESDYSNAESFSHPTKFFHESTFSAHYDGRFASAELPHTTRQFHLRLLLKAYMETMERIHVRTWLMHGCLLGWWWNGHIMPWDTDIDVMVDERGMAELGEWWNMSVHHFRAEDFEPHNSPRIARAADLAIDNRHVDRRMLHEELERHGKKYLLEVNPAFINTSTKDKENVIDARWIDTATGLFIDITTVHVQPQARQYSYKTNSYQIVQQSDPDAIELYTKDQHAYTSGQIFPLRQSTIEGINVNIPYDYEGLLLDEYGSESILETWYRGWKFDEVAHEWVETEEAAEIEKQEKAKDSKERYLDRVGEKAKKKQRVE</sequence>
<keyword evidence="4" id="KW-0472">Membrane</keyword>
<comment type="subcellular location">
    <subcellularLocation>
        <location evidence="1">Membrane</location>
        <topology evidence="1">Single-pass membrane protein</topology>
    </subcellularLocation>
</comment>
<name>A0A8K0RD68_9PLEO</name>
<dbReference type="InterPro" id="IPR009644">
    <property type="entry name" value="FKTN/MNN4/W02B3.4-1"/>
</dbReference>
<dbReference type="PANTHER" id="PTHR15407:SF32">
    <property type="entry name" value="PROTEIN (MNN4), PUTATIVE (AFU_ORTHOLOGUE AFUA_1G03790)-RELATED"/>
    <property type="match status" value="1"/>
</dbReference>
<keyword evidence="9" id="KW-1185">Reference proteome</keyword>
<dbReference type="PANTHER" id="PTHR15407">
    <property type="entry name" value="FUKUTIN-RELATED"/>
    <property type="match status" value="1"/>
</dbReference>
<evidence type="ECO:0000256" key="6">
    <source>
        <dbReference type="SAM" id="SignalP"/>
    </source>
</evidence>
<evidence type="ECO:0000313" key="8">
    <source>
        <dbReference type="EMBL" id="KAH7092453.1"/>
    </source>
</evidence>
<feature type="chain" id="PRO_5035421082" evidence="6">
    <location>
        <begin position="21"/>
        <end position="365"/>
    </location>
</feature>
<dbReference type="GO" id="GO:0016020">
    <property type="term" value="C:membrane"/>
    <property type="evidence" value="ECO:0007669"/>
    <property type="project" value="UniProtKB-SubCell"/>
</dbReference>
<protein>
    <submittedName>
        <fullName evidence="8">LicD family-domain-containing protein</fullName>
    </submittedName>
</protein>
<dbReference type="AlphaFoldDB" id="A0A8K0RD68"/>
<feature type="region of interest" description="Disordered" evidence="5">
    <location>
        <begin position="335"/>
        <end position="365"/>
    </location>
</feature>
<keyword evidence="3" id="KW-1133">Transmembrane helix</keyword>
<reference evidence="8" key="1">
    <citation type="journal article" date="2021" name="Nat. Commun.">
        <title>Genetic determinants of endophytism in the Arabidopsis root mycobiome.</title>
        <authorList>
            <person name="Mesny F."/>
            <person name="Miyauchi S."/>
            <person name="Thiergart T."/>
            <person name="Pickel B."/>
            <person name="Atanasova L."/>
            <person name="Karlsson M."/>
            <person name="Huettel B."/>
            <person name="Barry K.W."/>
            <person name="Haridas S."/>
            <person name="Chen C."/>
            <person name="Bauer D."/>
            <person name="Andreopoulos W."/>
            <person name="Pangilinan J."/>
            <person name="LaButti K."/>
            <person name="Riley R."/>
            <person name="Lipzen A."/>
            <person name="Clum A."/>
            <person name="Drula E."/>
            <person name="Henrissat B."/>
            <person name="Kohler A."/>
            <person name="Grigoriev I.V."/>
            <person name="Martin F.M."/>
            <person name="Hacquard S."/>
        </authorList>
    </citation>
    <scope>NUCLEOTIDE SEQUENCE</scope>
    <source>
        <strain evidence="8">MPI-SDFR-AT-0120</strain>
    </source>
</reference>
<dbReference type="InterPro" id="IPR007074">
    <property type="entry name" value="LicD/FKTN/FKRP_NTP_transf"/>
</dbReference>
<dbReference type="EMBL" id="JAGMVJ010000003">
    <property type="protein sequence ID" value="KAH7092453.1"/>
    <property type="molecule type" value="Genomic_DNA"/>
</dbReference>
<dbReference type="Pfam" id="PF04991">
    <property type="entry name" value="LicD"/>
    <property type="match status" value="1"/>
</dbReference>
<feature type="domain" description="LicD/FKTN/FKRP nucleotidyltransferase" evidence="7">
    <location>
        <begin position="110"/>
        <end position="250"/>
    </location>
</feature>
<evidence type="ECO:0000256" key="4">
    <source>
        <dbReference type="ARBA" id="ARBA00023136"/>
    </source>
</evidence>
<evidence type="ECO:0000256" key="5">
    <source>
        <dbReference type="SAM" id="MobiDB-lite"/>
    </source>
</evidence>
<keyword evidence="2" id="KW-0812">Transmembrane</keyword>
<proteinExistence type="predicted"/>
<evidence type="ECO:0000259" key="7">
    <source>
        <dbReference type="Pfam" id="PF04991"/>
    </source>
</evidence>
<organism evidence="8 9">
    <name type="scientific">Paraphoma chrysanthemicola</name>
    <dbReference type="NCBI Taxonomy" id="798071"/>
    <lineage>
        <taxon>Eukaryota</taxon>
        <taxon>Fungi</taxon>
        <taxon>Dikarya</taxon>
        <taxon>Ascomycota</taxon>
        <taxon>Pezizomycotina</taxon>
        <taxon>Dothideomycetes</taxon>
        <taxon>Pleosporomycetidae</taxon>
        <taxon>Pleosporales</taxon>
        <taxon>Pleosporineae</taxon>
        <taxon>Phaeosphaeriaceae</taxon>
        <taxon>Paraphoma</taxon>
    </lineage>
</organism>
<keyword evidence="6" id="KW-0732">Signal</keyword>
<accession>A0A8K0RD68</accession>